<dbReference type="Gene3D" id="3.30.70.270">
    <property type="match status" value="1"/>
</dbReference>
<dbReference type="InterPro" id="IPR053134">
    <property type="entry name" value="RNA-dir_DNA_polymerase"/>
</dbReference>
<feature type="domain" description="Reverse transcriptase" evidence="1">
    <location>
        <begin position="322"/>
        <end position="423"/>
    </location>
</feature>
<comment type="caution">
    <text evidence="2">The sequence shown here is derived from an EMBL/GenBank/DDBJ whole genome shotgun (WGS) entry which is preliminary data.</text>
</comment>
<reference evidence="4 5" key="1">
    <citation type="submission" date="2019-08" db="EMBL/GenBank/DDBJ databases">
        <title>Draft genome sequences of two oriental melons (Cucumis melo L. var makuwa).</title>
        <authorList>
            <person name="Kwon S.-Y."/>
        </authorList>
    </citation>
    <scope>NUCLEOTIDE SEQUENCE [LARGE SCALE GENOMIC DNA]</scope>
    <source>
        <strain evidence="5">cv. Chang Bougi</strain>
        <strain evidence="4">cv. SW 3</strain>
        <tissue evidence="2">Leaf</tissue>
    </source>
</reference>
<dbReference type="CDD" id="cd01647">
    <property type="entry name" value="RT_LTR"/>
    <property type="match status" value="1"/>
</dbReference>
<sequence length="492" mass="57044">MEVGDIEVLKESFTTSLTKIVKQEIKVHLMESSLPQRRTKDEFDPKAYKLMAKAGYDFTAHTEFKNLKIHEQPERSSTQRKLLWEEHEKDRVVDSNHITIEEVDSIEEKEGDSQRTSAFNRIRPHVSCALVFERLSMTETEREGHQSTSSLDRCLVFQRLTMTFRKDKSTCQTSTTTRPSVFERLGMAKKKNVQTPCALIFNRLGDGSPHVKTDSCIDTKKNESTSRTSVWHRIKHTDVENCHCKELPYEAKGEGEIHSNVPSRMKRKTFVTLNTNQEEPHPTFISACLSSEEEDKYMSFLTEYMDIFAWLYKEMLGFDPKVAAHHLAMKLGTPKGIYCYKVMPFGFKNVGATYQRAMQQVFDDILHKYVECYIDDLVVISKRRQDHLKDLKVVFDYLQKYQMRIDPPKCAFDETSGKFLDFIIRDDWLTFEGSSPTWLMVPTFSKVNEKKENFVWDEACQNAFDSIKKYLLNPLVLGAPVPGKPLILYIAI</sequence>
<dbReference type="OrthoDB" id="101614at2759"/>
<dbReference type="InterPro" id="IPR043128">
    <property type="entry name" value="Rev_trsase/Diguanyl_cyclase"/>
</dbReference>
<dbReference type="PANTHER" id="PTHR24559">
    <property type="entry name" value="TRANSPOSON TY3-I GAG-POL POLYPROTEIN"/>
    <property type="match status" value="1"/>
</dbReference>
<dbReference type="InterPro" id="IPR043502">
    <property type="entry name" value="DNA/RNA_pol_sf"/>
</dbReference>
<evidence type="ECO:0000313" key="3">
    <source>
        <dbReference type="EMBL" id="TYK31620.1"/>
    </source>
</evidence>
<evidence type="ECO:0000313" key="5">
    <source>
        <dbReference type="Proteomes" id="UP000321947"/>
    </source>
</evidence>
<evidence type="ECO:0000313" key="4">
    <source>
        <dbReference type="Proteomes" id="UP000321393"/>
    </source>
</evidence>
<dbReference type="InterPro" id="IPR000477">
    <property type="entry name" value="RT_dom"/>
</dbReference>
<gene>
    <name evidence="3" type="ORF">E5676_scaffold340G00090</name>
    <name evidence="2" type="ORF">E6C27_scaffold219G002110</name>
</gene>
<evidence type="ECO:0000313" key="2">
    <source>
        <dbReference type="EMBL" id="KAA0032347.1"/>
    </source>
</evidence>
<protein>
    <recommendedName>
        <fullName evidence="1">Reverse transcriptase domain-containing protein</fullName>
    </recommendedName>
</protein>
<name>A0A5A7SSG2_CUCMM</name>
<proteinExistence type="predicted"/>
<dbReference type="Proteomes" id="UP000321947">
    <property type="component" value="Unassembled WGS sequence"/>
</dbReference>
<dbReference type="SUPFAM" id="SSF56672">
    <property type="entry name" value="DNA/RNA polymerases"/>
    <property type="match status" value="1"/>
</dbReference>
<evidence type="ECO:0000259" key="1">
    <source>
        <dbReference type="Pfam" id="PF00078"/>
    </source>
</evidence>
<accession>A0A5A7SSG2</accession>
<dbReference type="Pfam" id="PF00078">
    <property type="entry name" value="RVT_1"/>
    <property type="match status" value="1"/>
</dbReference>
<dbReference type="PANTHER" id="PTHR24559:SF439">
    <property type="entry name" value="RETROTRANSPOSON, UNCLASSIFIED-LIKE PROTEIN"/>
    <property type="match status" value="1"/>
</dbReference>
<dbReference type="AlphaFoldDB" id="A0A5A7SSG2"/>
<dbReference type="Proteomes" id="UP000321393">
    <property type="component" value="Unassembled WGS sequence"/>
</dbReference>
<organism evidence="2 4">
    <name type="scientific">Cucumis melo var. makuwa</name>
    <name type="common">Oriental melon</name>
    <dbReference type="NCBI Taxonomy" id="1194695"/>
    <lineage>
        <taxon>Eukaryota</taxon>
        <taxon>Viridiplantae</taxon>
        <taxon>Streptophyta</taxon>
        <taxon>Embryophyta</taxon>
        <taxon>Tracheophyta</taxon>
        <taxon>Spermatophyta</taxon>
        <taxon>Magnoliopsida</taxon>
        <taxon>eudicotyledons</taxon>
        <taxon>Gunneridae</taxon>
        <taxon>Pentapetalae</taxon>
        <taxon>rosids</taxon>
        <taxon>fabids</taxon>
        <taxon>Cucurbitales</taxon>
        <taxon>Cucurbitaceae</taxon>
        <taxon>Benincaseae</taxon>
        <taxon>Cucumis</taxon>
    </lineage>
</organism>
<dbReference type="EMBL" id="SSTE01021801">
    <property type="protein sequence ID" value="KAA0032347.1"/>
    <property type="molecule type" value="Genomic_DNA"/>
</dbReference>
<dbReference type="EMBL" id="SSTD01000030">
    <property type="protein sequence ID" value="TYK31620.1"/>
    <property type="molecule type" value="Genomic_DNA"/>
</dbReference>